<evidence type="ECO:0000256" key="3">
    <source>
        <dbReference type="ARBA" id="ARBA00013368"/>
    </source>
</evidence>
<feature type="domain" description="Rad50/SbcC-type AAA" evidence="5">
    <location>
        <begin position="7"/>
        <end position="216"/>
    </location>
</feature>
<protein>
    <recommendedName>
        <fullName evidence="3">Nuclease SbcCD subunit C</fullName>
    </recommendedName>
</protein>
<comment type="similarity">
    <text evidence="1">Belongs to the SMC family. SbcC subfamily.</text>
</comment>
<dbReference type="EMBL" id="CP058559">
    <property type="protein sequence ID" value="QNO16500.1"/>
    <property type="molecule type" value="Genomic_DNA"/>
</dbReference>
<organism evidence="6 7">
    <name type="scientific">Alkalicella caledoniensis</name>
    <dbReference type="NCBI Taxonomy" id="2731377"/>
    <lineage>
        <taxon>Bacteria</taxon>
        <taxon>Bacillati</taxon>
        <taxon>Bacillota</taxon>
        <taxon>Clostridia</taxon>
        <taxon>Eubacteriales</taxon>
        <taxon>Proteinivoracaceae</taxon>
        <taxon>Alkalicella</taxon>
    </lineage>
</organism>
<dbReference type="GO" id="GO:0006302">
    <property type="term" value="P:double-strand break repair"/>
    <property type="evidence" value="ECO:0007669"/>
    <property type="project" value="InterPro"/>
</dbReference>
<dbReference type="SUPFAM" id="SSF52540">
    <property type="entry name" value="P-loop containing nucleoside triphosphate hydrolases"/>
    <property type="match status" value="1"/>
</dbReference>
<dbReference type="RefSeq" id="WP_213166893.1">
    <property type="nucleotide sequence ID" value="NZ_CP058559.1"/>
</dbReference>
<evidence type="ECO:0000256" key="1">
    <source>
        <dbReference type="ARBA" id="ARBA00006930"/>
    </source>
</evidence>
<name>A0A7G9WCT8_ALKCA</name>
<proteinExistence type="inferred from homology"/>
<dbReference type="Gene3D" id="3.40.50.300">
    <property type="entry name" value="P-loop containing nucleotide triphosphate hydrolases"/>
    <property type="match status" value="1"/>
</dbReference>
<dbReference type="PANTHER" id="PTHR32114">
    <property type="entry name" value="ABC TRANSPORTER ABCH.3"/>
    <property type="match status" value="1"/>
</dbReference>
<evidence type="ECO:0000313" key="7">
    <source>
        <dbReference type="Proteomes" id="UP000516160"/>
    </source>
</evidence>
<evidence type="ECO:0000256" key="2">
    <source>
        <dbReference type="ARBA" id="ARBA00011322"/>
    </source>
</evidence>
<gene>
    <name evidence="6" type="ORF">HYG86_17835</name>
</gene>
<keyword evidence="4" id="KW-0175">Coiled coil</keyword>
<evidence type="ECO:0000259" key="5">
    <source>
        <dbReference type="Pfam" id="PF13476"/>
    </source>
</evidence>
<dbReference type="AlphaFoldDB" id="A0A7G9WCT8"/>
<dbReference type="KEGG" id="acae:HYG86_17835"/>
<evidence type="ECO:0000256" key="4">
    <source>
        <dbReference type="SAM" id="Coils"/>
    </source>
</evidence>
<dbReference type="GO" id="GO:0016887">
    <property type="term" value="F:ATP hydrolysis activity"/>
    <property type="evidence" value="ECO:0007669"/>
    <property type="project" value="InterPro"/>
</dbReference>
<evidence type="ECO:0000313" key="6">
    <source>
        <dbReference type="EMBL" id="QNO16500.1"/>
    </source>
</evidence>
<feature type="coiled-coil region" evidence="4">
    <location>
        <begin position="300"/>
        <end position="340"/>
    </location>
</feature>
<dbReference type="InterPro" id="IPR038729">
    <property type="entry name" value="Rad50/SbcC_AAA"/>
</dbReference>
<dbReference type="PANTHER" id="PTHR32114:SF2">
    <property type="entry name" value="ABC TRANSPORTER ABCH.3"/>
    <property type="match status" value="1"/>
</dbReference>
<dbReference type="InterPro" id="IPR027417">
    <property type="entry name" value="P-loop_NTPase"/>
</dbReference>
<dbReference type="Proteomes" id="UP000516160">
    <property type="component" value="Chromosome"/>
</dbReference>
<sequence>MPYITNVRIENFQSHKDTQLNLANDLNVITGPSDSGKSAIIRAIRWVLYNEPRGTEFITANEKECRVTLVLSNGISIIRERTSSKNRYILIQDDEKQIFEGFGNTVPQEIINTHQIKNIYLDTDQRTSINLSNQLEGPFLLSESGATRAKAIGRVLGIHYLDAGARKVTANIGELKREYTNKLLEKNDLENRIKDYEIYEDYKEQLDITKENYSLLLLKYKFLETLVDYKSKLSTLNKETVKTEGIIHSTSNLEKLESTMEAIVKISHMHSIALQFNKRLVSTTKEIESSTRLIEKTSHIEELNANIVKCEALVNKLEKYKDLFKRVKENKLEIQKLEKVLSNTTNIAALQQNINASNNLSLQIKSLKPINEKLMVCNSDINKCVKVINLTEGIQHITPNLEKIKLLQENIHKSTKYKETYFETNQRIQNGKKYVKTLDSELSMVLKSYQNKILNLKECPVCENTLDRARAKRLVEKWREV</sequence>
<dbReference type="Pfam" id="PF13476">
    <property type="entry name" value="AAA_23"/>
    <property type="match status" value="1"/>
</dbReference>
<keyword evidence="7" id="KW-1185">Reference proteome</keyword>
<comment type="subunit">
    <text evidence="2">Heterodimer of SbcC and SbcD.</text>
</comment>
<reference evidence="6 7" key="1">
    <citation type="submission" date="2020-07" db="EMBL/GenBank/DDBJ databases">
        <title>Alkalicella. sp. LB2 genome.</title>
        <authorList>
            <person name="Postec A."/>
            <person name="Quemeneur M."/>
        </authorList>
    </citation>
    <scope>NUCLEOTIDE SEQUENCE [LARGE SCALE GENOMIC DNA]</scope>
    <source>
        <strain evidence="6 7">LB2</strain>
    </source>
</reference>
<accession>A0A7G9WCT8</accession>